<proteinExistence type="predicted"/>
<dbReference type="EMBL" id="CM042891">
    <property type="protein sequence ID" value="KAI4303616.1"/>
    <property type="molecule type" value="Genomic_DNA"/>
</dbReference>
<gene>
    <name evidence="1" type="ORF">MLD38_039224</name>
</gene>
<sequence>MGDVSNKVAYFQAITGLDDADLCTEILQAHNWDLELAISSFTSHLDASPAAGAEAESSLPSVSAAASSDPPPPPPPPPPSVVAARPPQPSLTWKLITLPFSIVSGSLGLISGAVGLGLWAAGGVLSYSFSLISNRGGAGPSTSSSERLIASSLSPAASEAAQFVDAFLTEYSRDSRPNFVGEGFMDALARSRREFKLLFVYIHSPDHPDTPLFCEGTLCNETVAAFINENFVAWGGSIRGSEGFKMSNSLKASRFPFCAVVMAATNQRIALLQQVEGPKTPEEMMVMLQRVLEESAPVLVSARLEAEERRNNMRLREEQDAAYRAALEADQARERQRREEQERLEREKAEAERKRKEEEEACERAEREAAERAAALARLREEKAMSLGPEPEKGPNTTQVLVRFPTGERRDRRFYSDATIQTVYDYVDSLGCLEIGNYTLVSNFPRVSYGPEKLSSSLKEAGLHPQASLFVEMNS</sequence>
<accession>A0ACB9L2G1</accession>
<evidence type="ECO:0000313" key="1">
    <source>
        <dbReference type="EMBL" id="KAI4303616.1"/>
    </source>
</evidence>
<evidence type="ECO:0000313" key="2">
    <source>
        <dbReference type="Proteomes" id="UP001057402"/>
    </source>
</evidence>
<name>A0ACB9L2G1_9MYRT</name>
<reference evidence="2" key="1">
    <citation type="journal article" date="2023" name="Front. Plant Sci.">
        <title>Chromosomal-level genome assembly of Melastoma candidum provides insights into trichome evolution.</title>
        <authorList>
            <person name="Zhong Y."/>
            <person name="Wu W."/>
            <person name="Sun C."/>
            <person name="Zou P."/>
            <person name="Liu Y."/>
            <person name="Dai S."/>
            <person name="Zhou R."/>
        </authorList>
    </citation>
    <scope>NUCLEOTIDE SEQUENCE [LARGE SCALE GENOMIC DNA]</scope>
</reference>
<organism evidence="1 2">
    <name type="scientific">Melastoma candidum</name>
    <dbReference type="NCBI Taxonomy" id="119954"/>
    <lineage>
        <taxon>Eukaryota</taxon>
        <taxon>Viridiplantae</taxon>
        <taxon>Streptophyta</taxon>
        <taxon>Embryophyta</taxon>
        <taxon>Tracheophyta</taxon>
        <taxon>Spermatophyta</taxon>
        <taxon>Magnoliopsida</taxon>
        <taxon>eudicotyledons</taxon>
        <taxon>Gunneridae</taxon>
        <taxon>Pentapetalae</taxon>
        <taxon>rosids</taxon>
        <taxon>malvids</taxon>
        <taxon>Myrtales</taxon>
        <taxon>Melastomataceae</taxon>
        <taxon>Melastomatoideae</taxon>
        <taxon>Melastomateae</taxon>
        <taxon>Melastoma</taxon>
    </lineage>
</organism>
<comment type="caution">
    <text evidence="1">The sequence shown here is derived from an EMBL/GenBank/DDBJ whole genome shotgun (WGS) entry which is preliminary data.</text>
</comment>
<protein>
    <submittedName>
        <fullName evidence="1">Uncharacterized protein</fullName>
    </submittedName>
</protein>
<keyword evidence="2" id="KW-1185">Reference proteome</keyword>
<dbReference type="Proteomes" id="UP001057402">
    <property type="component" value="Chromosome 12"/>
</dbReference>